<protein>
    <submittedName>
        <fullName evidence="3">Uncharacterized protein</fullName>
    </submittedName>
</protein>
<gene>
    <name evidence="3" type="ORF">HDA36_006198</name>
</gene>
<evidence type="ECO:0000313" key="3">
    <source>
        <dbReference type="EMBL" id="MBB5436050.1"/>
    </source>
</evidence>
<keyword evidence="2" id="KW-0812">Transmembrane</keyword>
<name>A0A7W8QU57_9ACTN</name>
<evidence type="ECO:0000256" key="1">
    <source>
        <dbReference type="SAM" id="MobiDB-lite"/>
    </source>
</evidence>
<comment type="caution">
    <text evidence="3">The sequence shown here is derived from an EMBL/GenBank/DDBJ whole genome shotgun (WGS) entry which is preliminary data.</text>
</comment>
<feature type="transmembrane region" description="Helical" evidence="2">
    <location>
        <begin position="37"/>
        <end position="63"/>
    </location>
</feature>
<keyword evidence="2" id="KW-1133">Transmembrane helix</keyword>
<feature type="region of interest" description="Disordered" evidence="1">
    <location>
        <begin position="99"/>
        <end position="133"/>
    </location>
</feature>
<evidence type="ECO:0000256" key="2">
    <source>
        <dbReference type="SAM" id="Phobius"/>
    </source>
</evidence>
<sequence>MPPVLMQVFSVAPLTIAAVVGLALIAKVPKPARGPALTGLVLMLGAQLVFLLNMFVVGSMYTAFNGDLMGMVSQAIGLLGVLVEAVGFLLLGLAATRRAKRPRPAPAMAAPPAPQPGGPGPFPPPPGPNGARR</sequence>
<proteinExistence type="predicted"/>
<dbReference type="RefSeq" id="WP_184399305.1">
    <property type="nucleotide sequence ID" value="NZ_BAAAJD010000005.1"/>
</dbReference>
<keyword evidence="4" id="KW-1185">Reference proteome</keyword>
<keyword evidence="2" id="KW-0472">Membrane</keyword>
<dbReference type="AlphaFoldDB" id="A0A7W8QU57"/>
<dbReference type="Proteomes" id="UP000572635">
    <property type="component" value="Unassembled WGS sequence"/>
</dbReference>
<reference evidence="3 4" key="1">
    <citation type="submission" date="2020-08" db="EMBL/GenBank/DDBJ databases">
        <title>Sequencing the genomes of 1000 actinobacteria strains.</title>
        <authorList>
            <person name="Klenk H.-P."/>
        </authorList>
    </citation>
    <scope>NUCLEOTIDE SEQUENCE [LARGE SCALE GENOMIC DNA]</scope>
    <source>
        <strain evidence="3 4">DSM 44551</strain>
    </source>
</reference>
<feature type="transmembrane region" description="Helical" evidence="2">
    <location>
        <begin position="75"/>
        <end position="95"/>
    </location>
</feature>
<feature type="transmembrane region" description="Helical" evidence="2">
    <location>
        <begin position="6"/>
        <end position="25"/>
    </location>
</feature>
<evidence type="ECO:0000313" key="4">
    <source>
        <dbReference type="Proteomes" id="UP000572635"/>
    </source>
</evidence>
<feature type="compositionally biased region" description="Pro residues" evidence="1">
    <location>
        <begin position="109"/>
        <end position="133"/>
    </location>
</feature>
<dbReference type="EMBL" id="JACHDB010000002">
    <property type="protein sequence ID" value="MBB5436050.1"/>
    <property type="molecule type" value="Genomic_DNA"/>
</dbReference>
<organism evidence="3 4">
    <name type="scientific">Nocardiopsis composta</name>
    <dbReference type="NCBI Taxonomy" id="157465"/>
    <lineage>
        <taxon>Bacteria</taxon>
        <taxon>Bacillati</taxon>
        <taxon>Actinomycetota</taxon>
        <taxon>Actinomycetes</taxon>
        <taxon>Streptosporangiales</taxon>
        <taxon>Nocardiopsidaceae</taxon>
        <taxon>Nocardiopsis</taxon>
    </lineage>
</organism>
<accession>A0A7W8QU57</accession>